<reference evidence="1" key="2">
    <citation type="submission" date="2020-11" db="EMBL/GenBank/DDBJ databases">
        <authorList>
            <person name="McCartney M.A."/>
            <person name="Auch B."/>
            <person name="Kono T."/>
            <person name="Mallez S."/>
            <person name="Becker A."/>
            <person name="Gohl D.M."/>
            <person name="Silverstein K.A.T."/>
            <person name="Koren S."/>
            <person name="Bechman K.B."/>
            <person name="Herman A."/>
            <person name="Abrahante J.E."/>
            <person name="Garbe J."/>
        </authorList>
    </citation>
    <scope>NUCLEOTIDE SEQUENCE</scope>
    <source>
        <strain evidence="1">Duluth1</strain>
        <tissue evidence="1">Whole animal</tissue>
    </source>
</reference>
<keyword evidence="2" id="KW-1185">Reference proteome</keyword>
<sequence length="119" mass="13280">MICRTRGIAYKREVNENLAACPGNANMTDTGPNVRNIMTSPNAMYLKPRPPVYKKLPDNPQKNINARCSIGASDIKLRHRNPTIPTEYNTIPSHWISSGFSILSTSVLSSLDLLSIPRW</sequence>
<proteinExistence type="predicted"/>
<dbReference type="EMBL" id="JAIWYP010000004">
    <property type="protein sequence ID" value="KAH3834405.1"/>
    <property type="molecule type" value="Genomic_DNA"/>
</dbReference>
<dbReference type="Proteomes" id="UP000828390">
    <property type="component" value="Unassembled WGS sequence"/>
</dbReference>
<protein>
    <submittedName>
        <fullName evidence="1">Uncharacterized protein</fullName>
    </submittedName>
</protein>
<name>A0A9D4QL76_DREPO</name>
<evidence type="ECO:0000313" key="2">
    <source>
        <dbReference type="Proteomes" id="UP000828390"/>
    </source>
</evidence>
<evidence type="ECO:0000313" key="1">
    <source>
        <dbReference type="EMBL" id="KAH3834405.1"/>
    </source>
</evidence>
<reference evidence="1" key="1">
    <citation type="journal article" date="2019" name="bioRxiv">
        <title>The Genome of the Zebra Mussel, Dreissena polymorpha: A Resource for Invasive Species Research.</title>
        <authorList>
            <person name="McCartney M.A."/>
            <person name="Auch B."/>
            <person name="Kono T."/>
            <person name="Mallez S."/>
            <person name="Zhang Y."/>
            <person name="Obille A."/>
            <person name="Becker A."/>
            <person name="Abrahante J.E."/>
            <person name="Garbe J."/>
            <person name="Badalamenti J.P."/>
            <person name="Herman A."/>
            <person name="Mangelson H."/>
            <person name="Liachko I."/>
            <person name="Sullivan S."/>
            <person name="Sone E.D."/>
            <person name="Koren S."/>
            <person name="Silverstein K.A.T."/>
            <person name="Beckman K.B."/>
            <person name="Gohl D.M."/>
        </authorList>
    </citation>
    <scope>NUCLEOTIDE SEQUENCE</scope>
    <source>
        <strain evidence="1">Duluth1</strain>
        <tissue evidence="1">Whole animal</tissue>
    </source>
</reference>
<dbReference type="AlphaFoldDB" id="A0A9D4QL76"/>
<accession>A0A9D4QL76</accession>
<comment type="caution">
    <text evidence="1">The sequence shown here is derived from an EMBL/GenBank/DDBJ whole genome shotgun (WGS) entry which is preliminary data.</text>
</comment>
<organism evidence="1 2">
    <name type="scientific">Dreissena polymorpha</name>
    <name type="common">Zebra mussel</name>
    <name type="synonym">Mytilus polymorpha</name>
    <dbReference type="NCBI Taxonomy" id="45954"/>
    <lineage>
        <taxon>Eukaryota</taxon>
        <taxon>Metazoa</taxon>
        <taxon>Spiralia</taxon>
        <taxon>Lophotrochozoa</taxon>
        <taxon>Mollusca</taxon>
        <taxon>Bivalvia</taxon>
        <taxon>Autobranchia</taxon>
        <taxon>Heteroconchia</taxon>
        <taxon>Euheterodonta</taxon>
        <taxon>Imparidentia</taxon>
        <taxon>Neoheterodontei</taxon>
        <taxon>Myida</taxon>
        <taxon>Dreissenoidea</taxon>
        <taxon>Dreissenidae</taxon>
        <taxon>Dreissena</taxon>
    </lineage>
</organism>
<gene>
    <name evidence="1" type="ORF">DPMN_107729</name>
</gene>